<evidence type="ECO:0000313" key="7">
    <source>
        <dbReference type="EMBL" id="PKY64798.1"/>
    </source>
</evidence>
<dbReference type="AlphaFoldDB" id="A0A2I1I102"/>
<dbReference type="PANTHER" id="PTHR38480">
    <property type="entry name" value="SLR0254 PROTEIN"/>
    <property type="match status" value="1"/>
</dbReference>
<feature type="transmembrane region" description="Helical" evidence="5">
    <location>
        <begin position="122"/>
        <end position="143"/>
    </location>
</feature>
<reference evidence="7 8" key="1">
    <citation type="submission" date="2017-12" db="EMBL/GenBank/DDBJ databases">
        <title>Phylogenetic diversity of female urinary microbiome.</title>
        <authorList>
            <person name="Thomas-White K."/>
            <person name="Wolfe A.J."/>
        </authorList>
    </citation>
    <scope>NUCLEOTIDE SEQUENCE [LARGE SCALE GENOMIC DNA]</scope>
    <source>
        <strain evidence="7 8">UMB0018</strain>
    </source>
</reference>
<keyword evidence="2 5" id="KW-0812">Transmembrane</keyword>
<organism evidence="7 8">
    <name type="scientific">Schaalia odontolytica</name>
    <dbReference type="NCBI Taxonomy" id="1660"/>
    <lineage>
        <taxon>Bacteria</taxon>
        <taxon>Bacillati</taxon>
        <taxon>Actinomycetota</taxon>
        <taxon>Actinomycetes</taxon>
        <taxon>Actinomycetales</taxon>
        <taxon>Actinomycetaceae</taxon>
        <taxon>Schaalia</taxon>
    </lineage>
</organism>
<comment type="subcellular location">
    <subcellularLocation>
        <location evidence="1">Membrane</location>
        <topology evidence="1">Multi-pass membrane protein</topology>
    </subcellularLocation>
</comment>
<proteinExistence type="predicted"/>
<dbReference type="EMBL" id="PKKM01000004">
    <property type="protein sequence ID" value="PKY64798.1"/>
    <property type="molecule type" value="Genomic_DNA"/>
</dbReference>
<comment type="caution">
    <text evidence="7">The sequence shown here is derived from an EMBL/GenBank/DDBJ whole genome shotgun (WGS) entry which is preliminary data.</text>
</comment>
<feature type="transmembrane region" description="Helical" evidence="5">
    <location>
        <begin position="38"/>
        <end position="57"/>
    </location>
</feature>
<evidence type="ECO:0000256" key="1">
    <source>
        <dbReference type="ARBA" id="ARBA00004141"/>
    </source>
</evidence>
<name>A0A2I1I102_9ACTO</name>
<sequence length="280" mass="30590">MSYMSAQRSQSRVIQDDYVRTGEAVTLDMTPASPPVRFAAAIMDGITYLGAGLLILLSAARTWSGDSYSLVRVFVVGLISSIMFFIPLIVEIATGGRSLGKWAMNLRVVRDDGGAITARHSAVRVGVGILENWLMWGGLAFFVELFNKKGKRLGDLAAGTMVCSQGDSVFYPPLVMPPGLQDWARTATILPLDDALAAEARAFLGTNRGIAPKLRGEVASSLADRLVKRVQTPLPPGLHPEIVIAAILVARRDREWERERERRARGKARFHEATQARFGL</sequence>
<evidence type="ECO:0000313" key="8">
    <source>
        <dbReference type="Proteomes" id="UP000234198"/>
    </source>
</evidence>
<feature type="domain" description="RDD" evidence="6">
    <location>
        <begin position="32"/>
        <end position="159"/>
    </location>
</feature>
<dbReference type="InterPro" id="IPR010432">
    <property type="entry name" value="RDD"/>
</dbReference>
<keyword evidence="3 5" id="KW-1133">Transmembrane helix</keyword>
<evidence type="ECO:0000256" key="2">
    <source>
        <dbReference type="ARBA" id="ARBA00022692"/>
    </source>
</evidence>
<dbReference type="Proteomes" id="UP000234198">
    <property type="component" value="Unassembled WGS sequence"/>
</dbReference>
<evidence type="ECO:0000259" key="6">
    <source>
        <dbReference type="Pfam" id="PF06271"/>
    </source>
</evidence>
<accession>A0A2I1I102</accession>
<gene>
    <name evidence="7" type="ORF">CYJ22_03345</name>
</gene>
<keyword evidence="4 5" id="KW-0472">Membrane</keyword>
<dbReference type="GO" id="GO:0016020">
    <property type="term" value="C:membrane"/>
    <property type="evidence" value="ECO:0007669"/>
    <property type="project" value="UniProtKB-SubCell"/>
</dbReference>
<feature type="transmembrane region" description="Helical" evidence="5">
    <location>
        <begin position="69"/>
        <end position="90"/>
    </location>
</feature>
<protein>
    <submittedName>
        <fullName evidence="7">RDD family protein</fullName>
    </submittedName>
</protein>
<evidence type="ECO:0000256" key="4">
    <source>
        <dbReference type="ARBA" id="ARBA00023136"/>
    </source>
</evidence>
<dbReference type="PANTHER" id="PTHR38480:SF1">
    <property type="entry name" value="SLR0254 PROTEIN"/>
    <property type="match status" value="1"/>
</dbReference>
<evidence type="ECO:0000256" key="5">
    <source>
        <dbReference type="SAM" id="Phobius"/>
    </source>
</evidence>
<evidence type="ECO:0000256" key="3">
    <source>
        <dbReference type="ARBA" id="ARBA00022989"/>
    </source>
</evidence>
<dbReference type="Pfam" id="PF06271">
    <property type="entry name" value="RDD"/>
    <property type="match status" value="1"/>
</dbReference>